<dbReference type="Gene3D" id="3.40.50.150">
    <property type="entry name" value="Vaccinia Virus protein VP39"/>
    <property type="match status" value="1"/>
</dbReference>
<gene>
    <name evidence="4" type="ORF">SAMN05444142_101381</name>
</gene>
<dbReference type="Pfam" id="PF05175">
    <property type="entry name" value="MTS"/>
    <property type="match status" value="1"/>
</dbReference>
<sequence length="248" mass="27023">MDDLTHDKFMGGRLRLWQPRRGYRAGVDPVLLAASVPGDVQTVLDLGCGVGAAGLCLAARLPGVRVTGLEVQPPYAALARRNADETGLAFDVVEGDLTDMPPPLRDRQFDQVIANPPYFRRDRSVPAQDATRETAMGETAPLEAWVRAAARRTRDRGHVTMIQRVERLPELLALFDRYLGSVALLPLVPRAGRDSQLVLIRGRKGGRAAFRLHAGIVMHDAPSHQGDGEDYSPAIRAVLRDGAALPFP</sequence>
<dbReference type="InterPro" id="IPR007848">
    <property type="entry name" value="Small_mtfrase_dom"/>
</dbReference>
<dbReference type="EMBL" id="FQZZ01000001">
    <property type="protein sequence ID" value="SHJ47851.1"/>
    <property type="molecule type" value="Genomic_DNA"/>
</dbReference>
<dbReference type="PANTHER" id="PTHR47739:SF1">
    <property type="entry name" value="TRNA1(VAL) (ADENINE(37)-N6)-METHYLTRANSFERASE"/>
    <property type="match status" value="1"/>
</dbReference>
<dbReference type="PROSITE" id="PS00092">
    <property type="entry name" value="N6_MTASE"/>
    <property type="match status" value="1"/>
</dbReference>
<accession>A0A1H0C7F8</accession>
<reference evidence="4 5" key="1">
    <citation type="submission" date="2016-11" db="EMBL/GenBank/DDBJ databases">
        <authorList>
            <person name="Varghese N."/>
            <person name="Submissions S."/>
        </authorList>
    </citation>
    <scope>NUCLEOTIDE SEQUENCE [LARGE SCALE GENOMIC DNA]</scope>
    <source>
        <strain evidence="4 5">DSM 29620</strain>
    </source>
</reference>
<dbReference type="InterPro" id="IPR050210">
    <property type="entry name" value="tRNA_Adenine-N(6)_MTase"/>
</dbReference>
<protein>
    <submittedName>
        <fullName evidence="4">tRNA1(Val) A37 N6-methylase TrmN6</fullName>
    </submittedName>
</protein>
<evidence type="ECO:0000256" key="2">
    <source>
        <dbReference type="ARBA" id="ARBA00022691"/>
    </source>
</evidence>
<dbReference type="GO" id="GO:0032259">
    <property type="term" value="P:methylation"/>
    <property type="evidence" value="ECO:0007669"/>
    <property type="project" value="UniProtKB-KW"/>
</dbReference>
<dbReference type="AlphaFoldDB" id="A0A1H0C7F8"/>
<keyword evidence="1 4" id="KW-0489">Methyltransferase</keyword>
<dbReference type="GO" id="GO:0003676">
    <property type="term" value="F:nucleic acid binding"/>
    <property type="evidence" value="ECO:0007669"/>
    <property type="project" value="InterPro"/>
</dbReference>
<dbReference type="GO" id="GO:0008168">
    <property type="term" value="F:methyltransferase activity"/>
    <property type="evidence" value="ECO:0007669"/>
    <property type="project" value="UniProtKB-KW"/>
</dbReference>
<feature type="domain" description="Methyltransferase small" evidence="3">
    <location>
        <begin position="35"/>
        <end position="120"/>
    </location>
</feature>
<keyword evidence="5" id="KW-1185">Reference proteome</keyword>
<dbReference type="InterPro" id="IPR002052">
    <property type="entry name" value="DNA_methylase_N6_adenine_CS"/>
</dbReference>
<dbReference type="SUPFAM" id="SSF53335">
    <property type="entry name" value="S-adenosyl-L-methionine-dependent methyltransferases"/>
    <property type="match status" value="1"/>
</dbReference>
<evidence type="ECO:0000313" key="5">
    <source>
        <dbReference type="Proteomes" id="UP000324252"/>
    </source>
</evidence>
<name>A0A1H0C7F8_9RHOB</name>
<keyword evidence="2" id="KW-0949">S-adenosyl-L-methionine</keyword>
<dbReference type="OrthoDB" id="5489421at2"/>
<dbReference type="Proteomes" id="UP000324252">
    <property type="component" value="Unassembled WGS sequence"/>
</dbReference>
<dbReference type="InterPro" id="IPR029063">
    <property type="entry name" value="SAM-dependent_MTases_sf"/>
</dbReference>
<dbReference type="RefSeq" id="WP_149786720.1">
    <property type="nucleotide sequence ID" value="NZ_FNIO01000001.1"/>
</dbReference>
<evidence type="ECO:0000313" key="4">
    <source>
        <dbReference type="EMBL" id="SHJ47851.1"/>
    </source>
</evidence>
<dbReference type="PANTHER" id="PTHR47739">
    <property type="entry name" value="TRNA1(VAL) (ADENINE(37)-N6)-METHYLTRANSFERASE"/>
    <property type="match status" value="1"/>
</dbReference>
<proteinExistence type="predicted"/>
<organism evidence="4 5">
    <name type="scientific">Lutimaribacter pacificus</name>
    <dbReference type="NCBI Taxonomy" id="391948"/>
    <lineage>
        <taxon>Bacteria</taxon>
        <taxon>Pseudomonadati</taxon>
        <taxon>Pseudomonadota</taxon>
        <taxon>Alphaproteobacteria</taxon>
        <taxon>Rhodobacterales</taxon>
        <taxon>Roseobacteraceae</taxon>
        <taxon>Lutimaribacter</taxon>
    </lineage>
</organism>
<keyword evidence="1 4" id="KW-0808">Transferase</keyword>
<evidence type="ECO:0000256" key="1">
    <source>
        <dbReference type="ARBA" id="ARBA00022603"/>
    </source>
</evidence>
<evidence type="ECO:0000259" key="3">
    <source>
        <dbReference type="Pfam" id="PF05175"/>
    </source>
</evidence>
<dbReference type="CDD" id="cd02440">
    <property type="entry name" value="AdoMet_MTases"/>
    <property type="match status" value="1"/>
</dbReference>